<evidence type="ECO:0000256" key="6">
    <source>
        <dbReference type="ARBA" id="ARBA00022889"/>
    </source>
</evidence>
<evidence type="ECO:0000256" key="4">
    <source>
        <dbReference type="ARBA" id="ARBA00022737"/>
    </source>
</evidence>
<dbReference type="Pfam" id="PF16184">
    <property type="entry name" value="Cadherin_3"/>
    <property type="match status" value="11"/>
</dbReference>
<evidence type="ECO:0000313" key="11">
    <source>
        <dbReference type="Ensembl" id="ENSOMEP00000025575.1"/>
    </source>
</evidence>
<evidence type="ECO:0000259" key="10">
    <source>
        <dbReference type="Pfam" id="PF19309"/>
    </source>
</evidence>
<feature type="domain" description="FRAS1-related extracellular matrix protein N-terminal" evidence="10">
    <location>
        <begin position="7"/>
        <end position="200"/>
    </location>
</feature>
<feature type="repeat" description="CSPG" evidence="8">
    <location>
        <begin position="1083"/>
        <end position="1182"/>
    </location>
</feature>
<feature type="repeat" description="CSPG" evidence="8">
    <location>
        <begin position="570"/>
        <end position="677"/>
    </location>
</feature>
<evidence type="ECO:0000256" key="1">
    <source>
        <dbReference type="ARBA" id="ARBA00005529"/>
    </source>
</evidence>
<feature type="domain" description="Calx-beta" evidence="9">
    <location>
        <begin position="1548"/>
        <end position="1656"/>
    </location>
</feature>
<proteinExistence type="inferred from homology"/>
<dbReference type="InterPro" id="IPR039005">
    <property type="entry name" value="CSPG_rpt"/>
</dbReference>
<reference evidence="11" key="1">
    <citation type="submission" date="2025-08" db="UniProtKB">
        <authorList>
            <consortium name="Ensembl"/>
        </authorList>
    </citation>
    <scope>IDENTIFICATION</scope>
</reference>
<dbReference type="InterPro" id="IPR045658">
    <property type="entry name" value="FRAS1-rel_N"/>
</dbReference>
<keyword evidence="5" id="KW-0106">Calcium</keyword>
<dbReference type="InterPro" id="IPR003644">
    <property type="entry name" value="Calx_beta"/>
</dbReference>
<protein>
    <submittedName>
        <fullName evidence="11">Fras1 related extracellular matrix 1b</fullName>
    </submittedName>
</protein>
<evidence type="ECO:0000256" key="3">
    <source>
        <dbReference type="ARBA" id="ARBA00022729"/>
    </source>
</evidence>
<keyword evidence="4" id="KW-0677">Repeat</keyword>
<keyword evidence="3" id="KW-0732">Signal</keyword>
<dbReference type="PaxDb" id="30732-ENSOMEP00000025575"/>
<accession>A0A3B3D862</accession>
<dbReference type="PANTHER" id="PTHR45739">
    <property type="entry name" value="MATRIX PROTEIN, PUTATIVE-RELATED"/>
    <property type="match status" value="1"/>
</dbReference>
<dbReference type="SUPFAM" id="SSF141072">
    <property type="entry name" value="CalX-like"/>
    <property type="match status" value="1"/>
</dbReference>
<feature type="repeat" description="CSPG" evidence="8">
    <location>
        <begin position="233"/>
        <end position="327"/>
    </location>
</feature>
<dbReference type="GO" id="GO:0007155">
    <property type="term" value="P:cell adhesion"/>
    <property type="evidence" value="ECO:0007669"/>
    <property type="project" value="UniProtKB-KW"/>
</dbReference>
<dbReference type="Pfam" id="PF03160">
    <property type="entry name" value="Calx-beta"/>
    <property type="match status" value="1"/>
</dbReference>
<dbReference type="InterPro" id="IPR038081">
    <property type="entry name" value="CalX-like_sf"/>
</dbReference>
<evidence type="ECO:0000256" key="7">
    <source>
        <dbReference type="ARBA" id="ARBA00023180"/>
    </source>
</evidence>
<evidence type="ECO:0000256" key="8">
    <source>
        <dbReference type="PROSITE-ProRule" id="PRU01201"/>
    </source>
</evidence>
<feature type="repeat" description="CSPG" evidence="8">
    <location>
        <begin position="1438"/>
        <end position="1529"/>
    </location>
</feature>
<dbReference type="GO" id="GO:0046872">
    <property type="term" value="F:metal ion binding"/>
    <property type="evidence" value="ECO:0007669"/>
    <property type="project" value="UniProtKB-KW"/>
</dbReference>
<comment type="similarity">
    <text evidence="1">Belongs to the FRAS1 family.</text>
</comment>
<organism evidence="11 12">
    <name type="scientific">Oryzias melastigma</name>
    <name type="common">Marine medaka</name>
    <dbReference type="NCBI Taxonomy" id="30732"/>
    <lineage>
        <taxon>Eukaryota</taxon>
        <taxon>Metazoa</taxon>
        <taxon>Chordata</taxon>
        <taxon>Craniata</taxon>
        <taxon>Vertebrata</taxon>
        <taxon>Euteleostomi</taxon>
        <taxon>Actinopterygii</taxon>
        <taxon>Neopterygii</taxon>
        <taxon>Teleostei</taxon>
        <taxon>Neoteleostei</taxon>
        <taxon>Acanthomorphata</taxon>
        <taxon>Ovalentaria</taxon>
        <taxon>Atherinomorphae</taxon>
        <taxon>Beloniformes</taxon>
        <taxon>Adrianichthyidae</taxon>
        <taxon>Oryziinae</taxon>
        <taxon>Oryzias</taxon>
    </lineage>
</organism>
<name>A0A3B3D862_ORYME</name>
<feature type="repeat" description="CSPG" evidence="8">
    <location>
        <begin position="1314"/>
        <end position="1407"/>
    </location>
</feature>
<dbReference type="Ensembl" id="ENSOMET00000006774.1">
    <property type="protein sequence ID" value="ENSOMEP00000025575.1"/>
    <property type="gene ID" value="ENSOMEG00000006926.1"/>
</dbReference>
<dbReference type="Pfam" id="PF19309">
    <property type="entry name" value="Frem_N"/>
    <property type="match status" value="1"/>
</dbReference>
<dbReference type="GO" id="GO:0007154">
    <property type="term" value="P:cell communication"/>
    <property type="evidence" value="ECO:0007669"/>
    <property type="project" value="InterPro"/>
</dbReference>
<dbReference type="GeneTree" id="ENSGT00940000165098"/>
<feature type="repeat" description="CSPG" evidence="8">
    <location>
        <begin position="456"/>
        <end position="543"/>
    </location>
</feature>
<dbReference type="PANTHER" id="PTHR45739:SF3">
    <property type="entry name" value="FRAS-RELATED EXTRACELLULAR MATRIX PROTEIN 1B PRECURSOR"/>
    <property type="match status" value="1"/>
</dbReference>
<dbReference type="PROSITE" id="PS51854">
    <property type="entry name" value="CSPG"/>
    <property type="match status" value="9"/>
</dbReference>
<dbReference type="Proteomes" id="UP000261560">
    <property type="component" value="Unplaced"/>
</dbReference>
<feature type="repeat" description="CSPG" evidence="8">
    <location>
        <begin position="778"/>
        <end position="871"/>
    </location>
</feature>
<evidence type="ECO:0000259" key="9">
    <source>
        <dbReference type="Pfam" id="PF03160"/>
    </source>
</evidence>
<feature type="repeat" description="CSPG" evidence="8">
    <location>
        <begin position="910"/>
        <end position="1010"/>
    </location>
</feature>
<dbReference type="OMA" id="MPVNDNK"/>
<keyword evidence="7" id="KW-0325">Glycoprotein</keyword>
<dbReference type="GO" id="GO:0009653">
    <property type="term" value="P:anatomical structure morphogenesis"/>
    <property type="evidence" value="ECO:0007669"/>
    <property type="project" value="TreeGrafter"/>
</dbReference>
<feature type="repeat" description="CSPG" evidence="8">
    <location>
        <begin position="1202"/>
        <end position="1294"/>
    </location>
</feature>
<dbReference type="InterPro" id="IPR051561">
    <property type="entry name" value="FRAS1_ECM"/>
</dbReference>
<evidence type="ECO:0000256" key="2">
    <source>
        <dbReference type="ARBA" id="ARBA00022723"/>
    </source>
</evidence>
<keyword evidence="6" id="KW-0130">Cell adhesion</keyword>
<dbReference type="Gene3D" id="2.60.40.2030">
    <property type="match status" value="1"/>
</dbReference>
<keyword evidence="12" id="KW-1185">Reference proteome</keyword>
<dbReference type="GO" id="GO:0016020">
    <property type="term" value="C:membrane"/>
    <property type="evidence" value="ECO:0007669"/>
    <property type="project" value="InterPro"/>
</dbReference>
<dbReference type="STRING" id="30732.ENSOMEP00000025575"/>
<sequence length="1658" mass="184603">MVFITNSELSIVADADADCKVEVVLNEPVTQRVGKLSPQLQVFDCNFLEDEVKYVHNGSPLLDEDTVMLRVYRSVDTQMEVVIFRVQVVETRSGLVILGSTPLVVPQFLGLSNPINSSVLTIKAAADRICTVRLMISDTSVPSAGQLVRERQVALCPGNKPCLHDTETLRHLKTSCQDFLSLGLKYQHLSPPTPQIDYVSFRVELREQATRALLESEAVWLPVLIHGAMQNQPPKAGFMASFILEVDQFILTPFTTAALDAEDHESPQDKLVFNVTVPPGEGYITHLDDHTRPIHSFSWLDLHHLKVAYQPPNNTSPHRRDFEFQAIDSSFLRSPPMLVHISIRPSETSAPRVSWNLLDLLEGQSRPITWEELQIVDSDNINAVFLVAVDGPQHGRLSVRGKAFMFQVRDLKEGVVVYHHSDSDTTHDHIVFRISDGRHSIRHKFPINILPKDDSPPFLINNVAVEVQEGGAVRLEEFMLLASDLDSSDDHILFQVVAPPQAGQLIRRISVDHFLQRDLTQGQIFYQHSGEETFLDSFDFTLADSHQPPHLSQTYTMVVHIFPVKDQLPVEVPGSVRSLTVKETEVVFITQAHLHFTDSEDPEADLTFIITQPCFSMMDAGRLIYSDSTNAMKKDNMVPGLKSFTQHAVGHMKVAFMPPVEDIGVDPLFVQFVFSVTDQHGGTISGLTFNITVTPVDNQKPEFTNLLQVEEGGATFVTEEHLLVQDRDSREETLRVEVQNTALHGQLELQGRVLLKGDGFSLQDLRGLRLVQPINDEPPQLGWGLHRELTCKEGGRIQLTVDYLSATDRDSDDSRLTYMLARTPNRGELQRDGLAVDKFSQQDLLQGHVYYLHSGEIGPDPVTDIVTLIISDGEAGLKEGCCHGDPPPPPVPLHGTLPVYDLNITILPVNNKVPIITLLVVDEGSYVCLCGGVLGASDPDSPPEQLTFHLETPPLYGFIENTLPSDGSEKSNAGVPVFSLSHLTSGFINYVQSEHKGVEPTVDQLSISVTDRVHTSAPVLFYIIISPTNDETPSLMFANFTMKLLYMHDDTETLEDTVVLRLTDGIHTVEGTAQVTVMPVNDNKPRLLNAGLDVNFGELRVISSLTLEVEDLDTPPDQVLFILNTEPRFGDLLLKTELGWVKLSAGQNFSQDDVEMNRLWYKHGAGVGADFRGRDSFRFTLSDLDNQAPTQTFFISIHRVHKEIVLRSEPVYLQEGQRVVLNTDILLASDSAGRPDELIFKVLVPPQHGLVHGVQHPGVPLTSFTQLDVAAHRVCYTHDNSHDGEADSFFVVTNGDSSRSSALVFSIQRSDRIPPTLQRNSGLRLREGSTAAINSQHLQLTDPDTTAANLSYVVTQLPRYGDLLLRGTPLTSSPPRFYQRDVDEMNLAYRHNPSSPAEIDRFHFLPGDGSNRGYLEFGQLREEPAVFHIQDRTPPSLTIRQSPSSVVEVRDGRSGIFITSRHLQASDPGSSAEQLQFFISRPPRHGYLENAITFIRSRFTQRDVDQRALLFIVPADVEVTSDSFEVQLSDAAGNSAPPQRLELFWSRVELSASCYRTCELAGTLQIQVQRSGRSFDPAYVAIQLQVEEGSAKPGRDFTHSSAALIQFDPVNLKTWNIFLINDGLEENHETFTVFLKNPQNAVLGQTTSATVEIIDPRR</sequence>
<reference evidence="11" key="2">
    <citation type="submission" date="2025-09" db="UniProtKB">
        <authorList>
            <consortium name="Ensembl"/>
        </authorList>
    </citation>
    <scope>IDENTIFICATION</scope>
</reference>
<evidence type="ECO:0000256" key="5">
    <source>
        <dbReference type="ARBA" id="ARBA00022837"/>
    </source>
</evidence>
<keyword evidence="2" id="KW-0479">Metal-binding</keyword>
<evidence type="ECO:0000313" key="12">
    <source>
        <dbReference type="Proteomes" id="UP000261560"/>
    </source>
</evidence>